<sequence>MEVMLRCWADARPSVLGYDWYRDGRLQERQERQSQAVLSILAVKVEASGHYHCRARNQISYGDSSPIHLTVYWSSMTIAKNAALGIGVVVAFIPLLLVLIFTLRRCVPGNSKQRVKPGPPDETVIYSVVKKPNLPPKGEAKGDYENMGARPEEEEELNYCTLVLPPRTRAPRGRWEFESDSESEASVQYAALRH</sequence>
<feature type="domain" description="Ig-like" evidence="3">
    <location>
        <begin position="1"/>
        <end position="70"/>
    </location>
</feature>
<dbReference type="InterPro" id="IPR036179">
    <property type="entry name" value="Ig-like_dom_sf"/>
</dbReference>
<dbReference type="Gene3D" id="2.60.40.10">
    <property type="entry name" value="Immunoglobulins"/>
    <property type="match status" value="1"/>
</dbReference>
<dbReference type="SUPFAM" id="SSF48726">
    <property type="entry name" value="Immunoglobulin"/>
    <property type="match status" value="1"/>
</dbReference>
<dbReference type="CDD" id="cd00096">
    <property type="entry name" value="Ig"/>
    <property type="match status" value="1"/>
</dbReference>
<keyword evidence="2" id="KW-0472">Membrane</keyword>
<dbReference type="EMBL" id="JAHDVG010000471">
    <property type="protein sequence ID" value="KAH1179653.1"/>
    <property type="molecule type" value="Genomic_DNA"/>
</dbReference>
<evidence type="ECO:0000313" key="5">
    <source>
        <dbReference type="Proteomes" id="UP000827986"/>
    </source>
</evidence>
<dbReference type="GO" id="GO:0019903">
    <property type="term" value="F:protein phosphatase binding"/>
    <property type="evidence" value="ECO:0007669"/>
    <property type="project" value="TreeGrafter"/>
</dbReference>
<dbReference type="PROSITE" id="PS50835">
    <property type="entry name" value="IG_LIKE"/>
    <property type="match status" value="1"/>
</dbReference>
<dbReference type="PANTHER" id="PTHR46958">
    <property type="entry name" value="B-CELL RECEPTOR CD22"/>
    <property type="match status" value="1"/>
</dbReference>
<comment type="caution">
    <text evidence="4">The sequence shown here is derived from an EMBL/GenBank/DDBJ whole genome shotgun (WGS) entry which is preliminary data.</text>
</comment>
<gene>
    <name evidence="4" type="ORF">KIL84_005703</name>
</gene>
<keyword evidence="2" id="KW-0812">Transmembrane</keyword>
<dbReference type="GO" id="GO:0005769">
    <property type="term" value="C:early endosome"/>
    <property type="evidence" value="ECO:0007669"/>
    <property type="project" value="TreeGrafter"/>
</dbReference>
<reference evidence="4" key="1">
    <citation type="submission" date="2021-09" db="EMBL/GenBank/DDBJ databases">
        <title>The genome of Mauremys mutica provides insights into the evolution of semi-aquatic lifestyle.</title>
        <authorList>
            <person name="Gong S."/>
            <person name="Gao Y."/>
        </authorList>
    </citation>
    <scope>NUCLEOTIDE SEQUENCE</scope>
    <source>
        <strain evidence="4">MM-2020</strain>
        <tissue evidence="4">Muscle</tissue>
    </source>
</reference>
<feature type="transmembrane region" description="Helical" evidence="2">
    <location>
        <begin position="82"/>
        <end position="103"/>
    </location>
</feature>
<dbReference type="GO" id="GO:0030888">
    <property type="term" value="P:regulation of B cell proliferation"/>
    <property type="evidence" value="ECO:0007669"/>
    <property type="project" value="TreeGrafter"/>
</dbReference>
<dbReference type="GO" id="GO:0042113">
    <property type="term" value="P:B cell activation"/>
    <property type="evidence" value="ECO:0007669"/>
    <property type="project" value="TreeGrafter"/>
</dbReference>
<keyword evidence="2" id="KW-1133">Transmembrane helix</keyword>
<dbReference type="GO" id="GO:0055037">
    <property type="term" value="C:recycling endosome"/>
    <property type="evidence" value="ECO:0007669"/>
    <property type="project" value="TreeGrafter"/>
</dbReference>
<dbReference type="GO" id="GO:0042609">
    <property type="term" value="F:CD4 receptor binding"/>
    <property type="evidence" value="ECO:0007669"/>
    <property type="project" value="TreeGrafter"/>
</dbReference>
<name>A0A9D4B309_9SAUR</name>
<dbReference type="GO" id="GO:0050859">
    <property type="term" value="P:negative regulation of B cell receptor signaling pathway"/>
    <property type="evidence" value="ECO:0007669"/>
    <property type="project" value="TreeGrafter"/>
</dbReference>
<evidence type="ECO:0000259" key="3">
    <source>
        <dbReference type="PROSITE" id="PS50835"/>
    </source>
</evidence>
<evidence type="ECO:0000256" key="1">
    <source>
        <dbReference type="SAM" id="MobiDB-lite"/>
    </source>
</evidence>
<protein>
    <recommendedName>
        <fullName evidence="3">Ig-like domain-containing protein</fullName>
    </recommendedName>
</protein>
<dbReference type="InterPro" id="IPR013783">
    <property type="entry name" value="Ig-like_fold"/>
</dbReference>
<organism evidence="4 5">
    <name type="scientific">Mauremys mutica</name>
    <name type="common">yellowpond turtle</name>
    <dbReference type="NCBI Taxonomy" id="74926"/>
    <lineage>
        <taxon>Eukaryota</taxon>
        <taxon>Metazoa</taxon>
        <taxon>Chordata</taxon>
        <taxon>Craniata</taxon>
        <taxon>Vertebrata</taxon>
        <taxon>Euteleostomi</taxon>
        <taxon>Archelosauria</taxon>
        <taxon>Testudinata</taxon>
        <taxon>Testudines</taxon>
        <taxon>Cryptodira</taxon>
        <taxon>Durocryptodira</taxon>
        <taxon>Testudinoidea</taxon>
        <taxon>Geoemydidae</taxon>
        <taxon>Geoemydinae</taxon>
        <taxon>Mauremys</taxon>
    </lineage>
</organism>
<dbReference type="AlphaFoldDB" id="A0A9D4B309"/>
<keyword evidence="5" id="KW-1185">Reference proteome</keyword>
<evidence type="ECO:0000256" key="2">
    <source>
        <dbReference type="SAM" id="Phobius"/>
    </source>
</evidence>
<accession>A0A9D4B309</accession>
<evidence type="ECO:0000313" key="4">
    <source>
        <dbReference type="EMBL" id="KAH1179653.1"/>
    </source>
</evidence>
<dbReference type="PANTHER" id="PTHR46958:SF1">
    <property type="entry name" value="B-CELL RECEPTOR CD22"/>
    <property type="match status" value="1"/>
</dbReference>
<dbReference type="GO" id="GO:0070062">
    <property type="term" value="C:extracellular exosome"/>
    <property type="evidence" value="ECO:0007669"/>
    <property type="project" value="TreeGrafter"/>
</dbReference>
<proteinExistence type="predicted"/>
<dbReference type="Proteomes" id="UP000827986">
    <property type="component" value="Unassembled WGS sequence"/>
</dbReference>
<dbReference type="InterPro" id="IPR007110">
    <property type="entry name" value="Ig-like_dom"/>
</dbReference>
<dbReference type="GO" id="GO:0033691">
    <property type="term" value="F:sialic acid binding"/>
    <property type="evidence" value="ECO:0007669"/>
    <property type="project" value="TreeGrafter"/>
</dbReference>
<dbReference type="GO" id="GO:0009897">
    <property type="term" value="C:external side of plasma membrane"/>
    <property type="evidence" value="ECO:0007669"/>
    <property type="project" value="TreeGrafter"/>
</dbReference>
<dbReference type="Pfam" id="PF13927">
    <property type="entry name" value="Ig_3"/>
    <property type="match status" value="1"/>
</dbReference>
<feature type="region of interest" description="Disordered" evidence="1">
    <location>
        <begin position="172"/>
        <end position="194"/>
    </location>
</feature>